<organism evidence="1 2">
    <name type="scientific">Litchfieldia salsa</name>
    <dbReference type="NCBI Taxonomy" id="930152"/>
    <lineage>
        <taxon>Bacteria</taxon>
        <taxon>Bacillati</taxon>
        <taxon>Bacillota</taxon>
        <taxon>Bacilli</taxon>
        <taxon>Bacillales</taxon>
        <taxon>Bacillaceae</taxon>
        <taxon>Litchfieldia</taxon>
    </lineage>
</organism>
<dbReference type="Proteomes" id="UP000199159">
    <property type="component" value="Unassembled WGS sequence"/>
</dbReference>
<keyword evidence="1" id="KW-0808">Transferase</keyword>
<dbReference type="FunFam" id="3.40.50.880:FF:000030">
    <property type="entry name" value="Gamma-glutamyl-gamma-aminobutyrate hydrolase PuuD"/>
    <property type="match status" value="1"/>
</dbReference>
<dbReference type="RefSeq" id="WP_090854491.1">
    <property type="nucleotide sequence ID" value="NZ_FNJU01000005.1"/>
</dbReference>
<dbReference type="PROSITE" id="PS51273">
    <property type="entry name" value="GATASE_TYPE_1"/>
    <property type="match status" value="1"/>
</dbReference>
<evidence type="ECO:0000313" key="2">
    <source>
        <dbReference type="Proteomes" id="UP000199159"/>
    </source>
</evidence>
<protein>
    <submittedName>
        <fullName evidence="1">Putative glutamine amidotransferase</fullName>
    </submittedName>
</protein>
<accession>A0A1H0UUE7</accession>
<dbReference type="GO" id="GO:0033969">
    <property type="term" value="F:gamma-glutamyl-gamma-aminobutyrate hydrolase activity"/>
    <property type="evidence" value="ECO:0007669"/>
    <property type="project" value="TreeGrafter"/>
</dbReference>
<evidence type="ECO:0000313" key="1">
    <source>
        <dbReference type="EMBL" id="SDP69773.1"/>
    </source>
</evidence>
<sequence>MNRKPIIGITGAYVNHNFHMEGVYVHHDYHNTVAANGGLPIILPYIDPQLAIESVALCDGIILSGGEDVDPQFYQQDPHPNIGQTIPERDLSEIALVHYALEHNIPLLAICRGVQILNVALGGTLIQDIPTQCEAPIKHSQTIQRNKDSHFVKVSLDSKLYQMLGHTTVRVNSLHHQAIDRLAPTLKQTAVSSDGIIEAVEYIHDSHFTVGVQWHPESMAKSNSMMNRLFETFIQSCIISDKTNIKSYKVF</sequence>
<dbReference type="AlphaFoldDB" id="A0A1H0UUE7"/>
<dbReference type="STRING" id="930152.SAMN05216565_105173"/>
<dbReference type="Pfam" id="PF07722">
    <property type="entry name" value="Peptidase_C26"/>
    <property type="match status" value="1"/>
</dbReference>
<dbReference type="InterPro" id="IPR044668">
    <property type="entry name" value="PuuD-like"/>
</dbReference>
<dbReference type="SUPFAM" id="SSF52317">
    <property type="entry name" value="Class I glutamine amidotransferase-like"/>
    <property type="match status" value="1"/>
</dbReference>
<keyword evidence="1" id="KW-0315">Glutamine amidotransferase</keyword>
<name>A0A1H0UUE7_9BACI</name>
<dbReference type="PANTHER" id="PTHR43235:SF1">
    <property type="entry name" value="GLUTAMINE AMIDOTRANSFERASE PB2B2.05-RELATED"/>
    <property type="match status" value="1"/>
</dbReference>
<dbReference type="InterPro" id="IPR029062">
    <property type="entry name" value="Class_I_gatase-like"/>
</dbReference>
<dbReference type="InterPro" id="IPR011697">
    <property type="entry name" value="Peptidase_C26"/>
</dbReference>
<gene>
    <name evidence="1" type="ORF">SAMN05216565_105173</name>
</gene>
<keyword evidence="2" id="KW-1185">Reference proteome</keyword>
<dbReference type="GO" id="GO:0006598">
    <property type="term" value="P:polyamine catabolic process"/>
    <property type="evidence" value="ECO:0007669"/>
    <property type="project" value="TreeGrafter"/>
</dbReference>
<dbReference type="GO" id="GO:0005829">
    <property type="term" value="C:cytosol"/>
    <property type="evidence" value="ECO:0007669"/>
    <property type="project" value="TreeGrafter"/>
</dbReference>
<dbReference type="PANTHER" id="PTHR43235">
    <property type="entry name" value="GLUTAMINE AMIDOTRANSFERASE PB2B2.05-RELATED"/>
    <property type="match status" value="1"/>
</dbReference>
<dbReference type="GO" id="GO:0016740">
    <property type="term" value="F:transferase activity"/>
    <property type="evidence" value="ECO:0007669"/>
    <property type="project" value="UniProtKB-KW"/>
</dbReference>
<dbReference type="CDD" id="cd01745">
    <property type="entry name" value="GATase1_2"/>
    <property type="match status" value="1"/>
</dbReference>
<proteinExistence type="predicted"/>
<reference evidence="2" key="1">
    <citation type="submission" date="2016-10" db="EMBL/GenBank/DDBJ databases">
        <authorList>
            <person name="Varghese N."/>
            <person name="Submissions S."/>
        </authorList>
    </citation>
    <scope>NUCLEOTIDE SEQUENCE [LARGE SCALE GENOMIC DNA]</scope>
    <source>
        <strain evidence="2">IBRC-M10078</strain>
    </source>
</reference>
<dbReference type="EMBL" id="FNJU01000005">
    <property type="protein sequence ID" value="SDP69773.1"/>
    <property type="molecule type" value="Genomic_DNA"/>
</dbReference>
<dbReference type="Gene3D" id="3.40.50.880">
    <property type="match status" value="1"/>
</dbReference>
<dbReference type="OrthoDB" id="9813383at2"/>